<comment type="caution">
    <text evidence="2">The sequence shown here is derived from an EMBL/GenBank/DDBJ whole genome shotgun (WGS) entry which is preliminary data.</text>
</comment>
<name>A0ABV3V4P8_9MICC</name>
<dbReference type="EMBL" id="JAYWLU010000016">
    <property type="protein sequence ID" value="MEX3595743.1"/>
    <property type="molecule type" value="Genomic_DNA"/>
</dbReference>
<evidence type="ECO:0000313" key="2">
    <source>
        <dbReference type="EMBL" id="MEX3595743.1"/>
    </source>
</evidence>
<evidence type="ECO:0000313" key="3">
    <source>
        <dbReference type="Proteomes" id="UP001558481"/>
    </source>
</evidence>
<evidence type="ECO:0000256" key="1">
    <source>
        <dbReference type="SAM" id="Phobius"/>
    </source>
</evidence>
<protein>
    <submittedName>
        <fullName evidence="2">Uncharacterized protein</fullName>
    </submittedName>
</protein>
<keyword evidence="3" id="KW-1185">Reference proteome</keyword>
<sequence length="59" mass="6054">MRLLVIILFGILGLAVGVAGMILGEGDDSPGLQGIGVLLALGSVTLTARALRRRSRQAP</sequence>
<organism evidence="2 3">
    <name type="scientific">Kocuria carniphila</name>
    <dbReference type="NCBI Taxonomy" id="262208"/>
    <lineage>
        <taxon>Bacteria</taxon>
        <taxon>Bacillati</taxon>
        <taxon>Actinomycetota</taxon>
        <taxon>Actinomycetes</taxon>
        <taxon>Micrococcales</taxon>
        <taxon>Micrococcaceae</taxon>
        <taxon>Kocuria</taxon>
    </lineage>
</organism>
<feature type="transmembrane region" description="Helical" evidence="1">
    <location>
        <begin position="34"/>
        <end position="51"/>
    </location>
</feature>
<reference evidence="2 3" key="1">
    <citation type="journal article" date="2024" name="Fungal Genet. Biol.">
        <title>The porcine skin microbiome exhibits broad fungal antagonism.</title>
        <authorList>
            <person name="De La Cruz K.F."/>
            <person name="Townsend E.C."/>
            <person name="Alex Cheong J.Z."/>
            <person name="Salamzade R."/>
            <person name="Liu A."/>
            <person name="Sandstrom S."/>
            <person name="Davila E."/>
            <person name="Huang L."/>
            <person name="Xu K.H."/>
            <person name="Wu S.Y."/>
            <person name="Meudt J.J."/>
            <person name="Shanmuganayagam D."/>
            <person name="Gibson A.L.F."/>
            <person name="Kalan L.R."/>
        </authorList>
    </citation>
    <scope>NUCLEOTIDE SEQUENCE [LARGE SCALE GENOMIC DNA]</scope>
    <source>
        <strain evidence="2 3">LK2625</strain>
    </source>
</reference>
<keyword evidence="1" id="KW-0812">Transmembrane</keyword>
<keyword evidence="1" id="KW-1133">Transmembrane helix</keyword>
<proteinExistence type="predicted"/>
<keyword evidence="1" id="KW-0472">Membrane</keyword>
<gene>
    <name evidence="2" type="ORF">VVR66_13565</name>
</gene>
<dbReference type="RefSeq" id="WP_095798756.1">
    <property type="nucleotide sequence ID" value="NZ_JALXKX010000038.1"/>
</dbReference>
<dbReference type="Proteomes" id="UP001558481">
    <property type="component" value="Unassembled WGS sequence"/>
</dbReference>
<accession>A0ABV3V4P8</accession>